<proteinExistence type="predicted"/>
<evidence type="ECO:0000313" key="1">
    <source>
        <dbReference type="EMBL" id="SMQ52741.1"/>
    </source>
</evidence>
<dbReference type="AlphaFoldDB" id="A0A1X7RZW6"/>
<reference evidence="1 2" key="1">
    <citation type="submission" date="2016-06" db="EMBL/GenBank/DDBJ databases">
        <authorList>
            <person name="Kjaerup R.B."/>
            <person name="Dalgaard T.S."/>
            <person name="Juul-Madsen H.R."/>
        </authorList>
    </citation>
    <scope>NUCLEOTIDE SEQUENCE [LARGE SCALE GENOMIC DNA]</scope>
</reference>
<organism evidence="1 2">
    <name type="scientific">Zymoseptoria tritici (strain ST99CH_3D7)</name>
    <dbReference type="NCBI Taxonomy" id="1276538"/>
    <lineage>
        <taxon>Eukaryota</taxon>
        <taxon>Fungi</taxon>
        <taxon>Dikarya</taxon>
        <taxon>Ascomycota</taxon>
        <taxon>Pezizomycotina</taxon>
        <taxon>Dothideomycetes</taxon>
        <taxon>Dothideomycetidae</taxon>
        <taxon>Mycosphaerellales</taxon>
        <taxon>Mycosphaerellaceae</taxon>
        <taxon>Zymoseptoria</taxon>
    </lineage>
</organism>
<accession>A0A1X7RZW6</accession>
<dbReference type="Proteomes" id="UP000215127">
    <property type="component" value="Chromosome 7"/>
</dbReference>
<sequence>MFITFNTKSATATLRISATALNQRAYHNVAANINGVIAQDKSHKTESIGSQTYNPLDTIGTRALSKIATDINKVDKRAVNDGKKSKFAQTIEAANKINAKAELEKKSKFAQMIEDANKANAKAVGDKKTEKVGGMGGEKEEGAKEVKKSGWCGACKVCKCGKMA</sequence>
<dbReference type="EMBL" id="LT853698">
    <property type="protein sequence ID" value="SMQ52741.1"/>
    <property type="molecule type" value="Genomic_DNA"/>
</dbReference>
<evidence type="ECO:0000313" key="2">
    <source>
        <dbReference type="Proteomes" id="UP000215127"/>
    </source>
</evidence>
<keyword evidence="2" id="KW-1185">Reference proteome</keyword>
<gene>
    <name evidence="1" type="ORF">ZT3D7_G7894</name>
</gene>
<protein>
    <submittedName>
        <fullName evidence="1">Uncharacterized protein</fullName>
    </submittedName>
</protein>
<name>A0A1X7RZW6_ZYMT9</name>